<evidence type="ECO:0000313" key="2">
    <source>
        <dbReference type="EMBL" id="QJF52325.1"/>
    </source>
</evidence>
<organism evidence="2 3">
    <name type="scientific">Roseobacter ponti</name>
    <dbReference type="NCBI Taxonomy" id="1891787"/>
    <lineage>
        <taxon>Bacteria</taxon>
        <taxon>Pseudomonadati</taxon>
        <taxon>Pseudomonadota</taxon>
        <taxon>Alphaproteobacteria</taxon>
        <taxon>Rhodobacterales</taxon>
        <taxon>Roseobacteraceae</taxon>
        <taxon>Roseobacter</taxon>
    </lineage>
</organism>
<keyword evidence="3" id="KW-1185">Reference proteome</keyword>
<dbReference type="InterPro" id="IPR009506">
    <property type="entry name" value="YjiS-like"/>
</dbReference>
<feature type="domain" description="YjiS-like" evidence="1">
    <location>
        <begin position="27"/>
        <end position="61"/>
    </location>
</feature>
<dbReference type="RefSeq" id="WP_169641544.1">
    <property type="nucleotide sequence ID" value="NZ_CP048788.1"/>
</dbReference>
<accession>A0A858SUG7</accession>
<dbReference type="EMBL" id="CP048788">
    <property type="protein sequence ID" value="QJF52325.1"/>
    <property type="molecule type" value="Genomic_DNA"/>
</dbReference>
<gene>
    <name evidence="2" type="ORF">G3256_14640</name>
</gene>
<dbReference type="Proteomes" id="UP000503308">
    <property type="component" value="Chromosome"/>
</dbReference>
<dbReference type="KEGG" id="rpon:G3256_14640"/>
<proteinExistence type="predicted"/>
<evidence type="ECO:0000313" key="3">
    <source>
        <dbReference type="Proteomes" id="UP000503308"/>
    </source>
</evidence>
<dbReference type="AlphaFoldDB" id="A0A858SUG7"/>
<evidence type="ECO:0000259" key="1">
    <source>
        <dbReference type="Pfam" id="PF06568"/>
    </source>
</evidence>
<name>A0A858SUG7_9RHOB</name>
<sequence length="72" mass="8061">MTAITHTRPHFLHGTFAALAGVRARFAENRRRNAAYNKTFNELSAMTSRDLADIGLNRFDIPRIAAEAADMK</sequence>
<protein>
    <submittedName>
        <fullName evidence="2">DUF1127 domain-containing protein</fullName>
    </submittedName>
</protein>
<reference evidence="2 3" key="1">
    <citation type="submission" date="2020-02" db="EMBL/GenBank/DDBJ databases">
        <title>Genome sequence of Roseobacter ponti.</title>
        <authorList>
            <person name="Hollensteiner J."/>
            <person name="Schneider D."/>
            <person name="Poehlein A."/>
            <person name="Daniel R."/>
        </authorList>
    </citation>
    <scope>NUCLEOTIDE SEQUENCE [LARGE SCALE GENOMIC DNA]</scope>
    <source>
        <strain evidence="2 3">DSM 106830</strain>
    </source>
</reference>
<dbReference type="Pfam" id="PF06568">
    <property type="entry name" value="YjiS-like"/>
    <property type="match status" value="1"/>
</dbReference>